<dbReference type="EMBL" id="APQK01000009">
    <property type="protein sequence ID" value="ENW05892.1"/>
    <property type="molecule type" value="Genomic_DNA"/>
</dbReference>
<evidence type="ECO:0000256" key="1">
    <source>
        <dbReference type="SAM" id="MobiDB-lite"/>
    </source>
</evidence>
<protein>
    <recommendedName>
        <fullName evidence="5">Secreted protein</fullName>
    </recommendedName>
</protein>
<dbReference type="AlphaFoldDB" id="N9E6S6"/>
<evidence type="ECO:0000313" key="4">
    <source>
        <dbReference type="Proteomes" id="UP000018417"/>
    </source>
</evidence>
<sequence>MSMQLNVKLGLMVLLFSATLANADGGLIFLEKNIQSQQEMKTKTTKPHHHSHLSCECK</sequence>
<organism evidence="3 4">
    <name type="scientific">Acinetobacter beijerinckii ANC 3835</name>
    <dbReference type="NCBI Taxonomy" id="1217649"/>
    <lineage>
        <taxon>Bacteria</taxon>
        <taxon>Pseudomonadati</taxon>
        <taxon>Pseudomonadota</taxon>
        <taxon>Gammaproteobacteria</taxon>
        <taxon>Moraxellales</taxon>
        <taxon>Moraxellaceae</taxon>
        <taxon>Acinetobacter</taxon>
    </lineage>
</organism>
<dbReference type="PATRIC" id="fig|1217649.3.peg.706"/>
<accession>N9E6S6</accession>
<comment type="caution">
    <text evidence="3">The sequence shown here is derived from an EMBL/GenBank/DDBJ whole genome shotgun (WGS) entry which is preliminary data.</text>
</comment>
<proteinExistence type="predicted"/>
<gene>
    <name evidence="3" type="ORF">F934_00745</name>
</gene>
<dbReference type="RefSeq" id="WP_005052263.1">
    <property type="nucleotide sequence ID" value="NZ_KB849758.1"/>
</dbReference>
<reference evidence="3 4" key="1">
    <citation type="submission" date="2013-02" db="EMBL/GenBank/DDBJ databases">
        <title>The Genome Sequence of Acinetobacter beijerinckii ANC 3835.</title>
        <authorList>
            <consortium name="The Broad Institute Genome Sequencing Platform"/>
            <consortium name="The Broad Institute Genome Sequencing Center for Infectious Disease"/>
            <person name="Cerqueira G."/>
            <person name="Feldgarden M."/>
            <person name="Courvalin P."/>
            <person name="Perichon B."/>
            <person name="Grillot-Courvalin C."/>
            <person name="Clermont D."/>
            <person name="Rocha E."/>
            <person name="Yoon E.-J."/>
            <person name="Nemec A."/>
            <person name="Walker B."/>
            <person name="Young S.K."/>
            <person name="Zeng Q."/>
            <person name="Gargeya S."/>
            <person name="Fitzgerald M."/>
            <person name="Haas B."/>
            <person name="Abouelleil A."/>
            <person name="Alvarado L."/>
            <person name="Arachchi H.M."/>
            <person name="Berlin A.M."/>
            <person name="Chapman S.B."/>
            <person name="Dewar J."/>
            <person name="Goldberg J."/>
            <person name="Griggs A."/>
            <person name="Gujja S."/>
            <person name="Hansen M."/>
            <person name="Howarth C."/>
            <person name="Imamovic A."/>
            <person name="Larimer J."/>
            <person name="McCowan C."/>
            <person name="Murphy C."/>
            <person name="Neiman D."/>
            <person name="Pearson M."/>
            <person name="Priest M."/>
            <person name="Roberts A."/>
            <person name="Saif S."/>
            <person name="Shea T."/>
            <person name="Sisk P."/>
            <person name="Sykes S."/>
            <person name="Wortman J."/>
            <person name="Nusbaum C."/>
            <person name="Birren B."/>
        </authorList>
    </citation>
    <scope>NUCLEOTIDE SEQUENCE [LARGE SCALE GENOMIC DNA]</scope>
    <source>
        <strain evidence="3 4">ANC 3835</strain>
    </source>
</reference>
<evidence type="ECO:0000256" key="2">
    <source>
        <dbReference type="SAM" id="SignalP"/>
    </source>
</evidence>
<name>N9E6S6_9GAMM</name>
<feature type="region of interest" description="Disordered" evidence="1">
    <location>
        <begin position="39"/>
        <end position="58"/>
    </location>
</feature>
<feature type="compositionally biased region" description="Basic residues" evidence="1">
    <location>
        <begin position="43"/>
        <end position="52"/>
    </location>
</feature>
<feature type="chain" id="PRO_5004142417" description="Secreted protein" evidence="2">
    <location>
        <begin position="24"/>
        <end position="58"/>
    </location>
</feature>
<evidence type="ECO:0008006" key="5">
    <source>
        <dbReference type="Google" id="ProtNLM"/>
    </source>
</evidence>
<feature type="signal peptide" evidence="2">
    <location>
        <begin position="1"/>
        <end position="23"/>
    </location>
</feature>
<dbReference type="Proteomes" id="UP000018417">
    <property type="component" value="Unassembled WGS sequence"/>
</dbReference>
<keyword evidence="2" id="KW-0732">Signal</keyword>
<evidence type="ECO:0000313" key="3">
    <source>
        <dbReference type="EMBL" id="ENW05892.1"/>
    </source>
</evidence>
<dbReference type="HOGENOM" id="CLU_194254_0_0_6"/>